<keyword evidence="1" id="KW-0472">Membrane</keyword>
<dbReference type="AlphaFoldDB" id="A0A2W2CNM6"/>
<keyword evidence="1" id="KW-0812">Transmembrane</keyword>
<dbReference type="Proteomes" id="UP000248627">
    <property type="component" value="Unassembled WGS sequence"/>
</dbReference>
<evidence type="ECO:0008006" key="4">
    <source>
        <dbReference type="Google" id="ProtNLM"/>
    </source>
</evidence>
<dbReference type="EMBL" id="POTX01000012">
    <property type="protein sequence ID" value="PZG00193.1"/>
    <property type="molecule type" value="Genomic_DNA"/>
</dbReference>
<feature type="transmembrane region" description="Helical" evidence="1">
    <location>
        <begin position="30"/>
        <end position="51"/>
    </location>
</feature>
<sequence length="241" mass="26535">MLTATCVLVAQQYAVPSASFWNDLVGGRGYLIAILVTVIAAFGALTPAQIWSERSQMARRTAVRHQILNHFGRLLAIASRVDPKPSASDLGLHVWRVTWSLRRPRRRLIRIATYRLGSTPATRTFEPGRGVGVVGLCWKRNEEVAVDVERLAGKLTTHVDYDEYATAEGADAVMNLAWPEFARVRHRGAVFASPIRNGRGEFIGCVSVDASSGFATLANDELWHELNSLCMLLGDDGLLHV</sequence>
<protein>
    <recommendedName>
        <fullName evidence="4">GAF domain-containing protein</fullName>
    </recommendedName>
</protein>
<keyword evidence="3" id="KW-1185">Reference proteome</keyword>
<reference evidence="2 3" key="1">
    <citation type="submission" date="2018-01" db="EMBL/GenBank/DDBJ databases">
        <title>Draft genome sequence of Jishengella endophytica.</title>
        <authorList>
            <person name="Sahin N."/>
            <person name="Ay H."/>
            <person name="Saygin H."/>
        </authorList>
    </citation>
    <scope>NUCLEOTIDE SEQUENCE [LARGE SCALE GENOMIC DNA]</scope>
    <source>
        <strain evidence="2 3">DSM 45430</strain>
    </source>
</reference>
<comment type="caution">
    <text evidence="2">The sequence shown here is derived from an EMBL/GenBank/DDBJ whole genome shotgun (WGS) entry which is preliminary data.</text>
</comment>
<evidence type="ECO:0000313" key="2">
    <source>
        <dbReference type="EMBL" id="PZG00193.1"/>
    </source>
</evidence>
<organism evidence="2 3">
    <name type="scientific">Micromonospora endophytica</name>
    <dbReference type="NCBI Taxonomy" id="515350"/>
    <lineage>
        <taxon>Bacteria</taxon>
        <taxon>Bacillati</taxon>
        <taxon>Actinomycetota</taxon>
        <taxon>Actinomycetes</taxon>
        <taxon>Micromonosporales</taxon>
        <taxon>Micromonosporaceae</taxon>
        <taxon>Micromonospora</taxon>
    </lineage>
</organism>
<accession>A0A2W2CNM6</accession>
<proteinExistence type="predicted"/>
<evidence type="ECO:0000256" key="1">
    <source>
        <dbReference type="SAM" id="Phobius"/>
    </source>
</evidence>
<keyword evidence="1" id="KW-1133">Transmembrane helix</keyword>
<evidence type="ECO:0000313" key="3">
    <source>
        <dbReference type="Proteomes" id="UP000248627"/>
    </source>
</evidence>
<gene>
    <name evidence="2" type="ORF">C1I93_03330</name>
</gene>
<name>A0A2W2CNM6_9ACTN</name>